<dbReference type="PANTHER" id="PTHR10026">
    <property type="entry name" value="CYCLIN"/>
    <property type="match status" value="1"/>
</dbReference>
<dbReference type="GO" id="GO:0016538">
    <property type="term" value="F:cyclin-dependent protein serine/threonine kinase regulator activity"/>
    <property type="evidence" value="ECO:0007669"/>
    <property type="project" value="InterPro"/>
</dbReference>
<dbReference type="InterPro" id="IPR043198">
    <property type="entry name" value="Cyclin/Ssn8"/>
</dbReference>
<sequence length="143" mass="16665">MIHKKNPVAALRIKHKEVLEQEKELIRRAELLVLDTLDCDLDVALPYPTLVSALKKFDDVASWLAPTAWSLLRDWLQTSLYMQFEPHYLAVAALHISSVILKNWDVSDSDIGWIEEFHVTYQQFSDICQQVEEMRDLSNIIVW</sequence>
<organism evidence="1 2">
    <name type="scientific">Dioscorea cayennensis subsp. rotundata</name>
    <name type="common">White Guinea yam</name>
    <name type="synonym">Dioscorea rotundata</name>
    <dbReference type="NCBI Taxonomy" id="55577"/>
    <lineage>
        <taxon>Eukaryota</taxon>
        <taxon>Viridiplantae</taxon>
        <taxon>Streptophyta</taxon>
        <taxon>Embryophyta</taxon>
        <taxon>Tracheophyta</taxon>
        <taxon>Spermatophyta</taxon>
        <taxon>Magnoliopsida</taxon>
        <taxon>Liliopsida</taxon>
        <taxon>Dioscoreales</taxon>
        <taxon>Dioscoreaceae</taxon>
        <taxon>Dioscorea</taxon>
    </lineage>
</organism>
<dbReference type="Gene3D" id="1.10.472.10">
    <property type="entry name" value="Cyclin-like"/>
    <property type="match status" value="1"/>
</dbReference>
<dbReference type="GeneID" id="120262445"/>
<keyword evidence="1" id="KW-1185">Reference proteome</keyword>
<dbReference type="Proteomes" id="UP001515500">
    <property type="component" value="Chromosome 5"/>
</dbReference>
<reference evidence="2" key="1">
    <citation type="submission" date="2025-08" db="UniProtKB">
        <authorList>
            <consortium name="RefSeq"/>
        </authorList>
    </citation>
    <scope>IDENTIFICATION</scope>
</reference>
<accession>A0AB40BGQ5</accession>
<dbReference type="SUPFAM" id="SSF47954">
    <property type="entry name" value="Cyclin-like"/>
    <property type="match status" value="1"/>
</dbReference>
<dbReference type="RefSeq" id="XP_039126484.1">
    <property type="nucleotide sequence ID" value="XM_039270550.1"/>
</dbReference>
<name>A0AB40BGQ5_DIOCR</name>
<dbReference type="GO" id="GO:0006357">
    <property type="term" value="P:regulation of transcription by RNA polymerase II"/>
    <property type="evidence" value="ECO:0007669"/>
    <property type="project" value="InterPro"/>
</dbReference>
<dbReference type="InterPro" id="IPR036915">
    <property type="entry name" value="Cyclin-like_sf"/>
</dbReference>
<protein>
    <submittedName>
        <fullName evidence="2">Cyclin-T1-4-like isoform X1</fullName>
    </submittedName>
</protein>
<evidence type="ECO:0000313" key="2">
    <source>
        <dbReference type="RefSeq" id="XP_039126484.1"/>
    </source>
</evidence>
<evidence type="ECO:0000313" key="1">
    <source>
        <dbReference type="Proteomes" id="UP001515500"/>
    </source>
</evidence>
<dbReference type="AlphaFoldDB" id="A0AB40BGQ5"/>
<proteinExistence type="predicted"/>
<gene>
    <name evidence="2" type="primary">LOC120262445</name>
</gene>